<protein>
    <recommendedName>
        <fullName evidence="8">Glyceraldehyde-3-phosphate dehydrogenase</fullName>
        <ecNumber evidence="8">1.2.1.-</ecNumber>
    </recommendedName>
</protein>
<name>D7CSK8_TRURR</name>
<dbReference type="OrthoDB" id="9803304at2"/>
<evidence type="ECO:0000313" key="11">
    <source>
        <dbReference type="Proteomes" id="UP000000379"/>
    </source>
</evidence>
<dbReference type="EMBL" id="CP002049">
    <property type="protein sequence ID" value="ADI15428.1"/>
    <property type="molecule type" value="Genomic_DNA"/>
</dbReference>
<evidence type="ECO:0000256" key="1">
    <source>
        <dbReference type="ARBA" id="ARBA00007406"/>
    </source>
</evidence>
<dbReference type="InterPro" id="IPR020829">
    <property type="entry name" value="GlycerAld_3-P_DH_cat"/>
</dbReference>
<dbReference type="FunFam" id="3.30.360.10:FF:000002">
    <property type="entry name" value="Glyceraldehyde-3-phosphate dehydrogenase"/>
    <property type="match status" value="1"/>
</dbReference>
<dbReference type="EC" id="1.2.1.-" evidence="8"/>
<proteinExistence type="inferred from homology"/>
<dbReference type="InterPro" id="IPR020828">
    <property type="entry name" value="GlycerAld_3-P_DH_NAD(P)-bd"/>
</dbReference>
<keyword evidence="11" id="KW-1185">Reference proteome</keyword>
<dbReference type="CDD" id="cd05214">
    <property type="entry name" value="GAPDH_I_N"/>
    <property type="match status" value="1"/>
</dbReference>
<feature type="binding site" evidence="4">
    <location>
        <begin position="207"/>
        <end position="208"/>
    </location>
    <ligand>
        <name>D-glyceraldehyde 3-phosphate</name>
        <dbReference type="ChEBI" id="CHEBI:59776"/>
    </ligand>
</feature>
<dbReference type="eggNOG" id="COG0057">
    <property type="taxonomic scope" value="Bacteria"/>
</dbReference>
<evidence type="ECO:0000256" key="8">
    <source>
        <dbReference type="RuleBase" id="RU361160"/>
    </source>
</evidence>
<feature type="binding site" evidence="5">
    <location>
        <begin position="10"/>
        <end position="11"/>
    </location>
    <ligand>
        <name>NAD(+)</name>
        <dbReference type="ChEBI" id="CHEBI:57540"/>
    </ligand>
</feature>
<dbReference type="GO" id="GO:0050661">
    <property type="term" value="F:NADP binding"/>
    <property type="evidence" value="ECO:0007669"/>
    <property type="project" value="InterPro"/>
</dbReference>
<dbReference type="SUPFAM" id="SSF55347">
    <property type="entry name" value="Glyceraldehyde-3-phosphate dehydrogenase-like, C-terminal domain"/>
    <property type="match status" value="1"/>
</dbReference>
<feature type="site" description="Activates thiol group during catalysis" evidence="6">
    <location>
        <position position="176"/>
    </location>
</feature>
<organism evidence="10 11">
    <name type="scientific">Truepera radiovictrix (strain DSM 17093 / CIP 108686 / LMG 22925 / RQ-24)</name>
    <dbReference type="NCBI Taxonomy" id="649638"/>
    <lineage>
        <taxon>Bacteria</taxon>
        <taxon>Thermotogati</taxon>
        <taxon>Deinococcota</taxon>
        <taxon>Deinococci</taxon>
        <taxon>Trueperales</taxon>
        <taxon>Trueperaceae</taxon>
        <taxon>Truepera</taxon>
    </lineage>
</organism>
<reference evidence="11" key="1">
    <citation type="submission" date="2010-05" db="EMBL/GenBank/DDBJ databases">
        <title>The complete genome of Truepera radiovictris DSM 17093.</title>
        <authorList>
            <consortium name="US DOE Joint Genome Institute (JGI-PGF)"/>
            <person name="Lucas S."/>
            <person name="Copeland A."/>
            <person name="Lapidus A."/>
            <person name="Glavina del Rio T."/>
            <person name="Dalin E."/>
            <person name="Tice H."/>
            <person name="Bruce D."/>
            <person name="Goodwin L."/>
            <person name="Pitluck S."/>
            <person name="Kyrpides N."/>
            <person name="Mavromatis K."/>
            <person name="Ovchinnikova G."/>
            <person name="Munk A.C."/>
            <person name="Detter J.C."/>
            <person name="Han C."/>
            <person name="Tapia R."/>
            <person name="Land M."/>
            <person name="Hauser L."/>
            <person name="Markowitz V."/>
            <person name="Cheng J.-F."/>
            <person name="Hugenholtz P."/>
            <person name="Woyke T."/>
            <person name="Wu D."/>
            <person name="Tindall B."/>
            <person name="Pomrenke H.G."/>
            <person name="Brambilla E."/>
            <person name="Klenk H.-P."/>
            <person name="Eisen J.A."/>
        </authorList>
    </citation>
    <scope>NUCLEOTIDE SEQUENCE [LARGE SCALE GENOMIC DNA]</scope>
    <source>
        <strain evidence="11">DSM 17093 / CIP 108686 / LMG 22925 / RQ-24</strain>
    </source>
</reference>
<dbReference type="InterPro" id="IPR006424">
    <property type="entry name" value="Glyceraldehyde-3-P_DH_1"/>
</dbReference>
<dbReference type="CDD" id="cd18126">
    <property type="entry name" value="GAPDH_I_C"/>
    <property type="match status" value="1"/>
</dbReference>
<evidence type="ECO:0000256" key="4">
    <source>
        <dbReference type="PIRSR" id="PIRSR000149-2"/>
    </source>
</evidence>
<dbReference type="Pfam" id="PF02800">
    <property type="entry name" value="Gp_dh_C"/>
    <property type="match status" value="1"/>
</dbReference>
<evidence type="ECO:0000256" key="3">
    <source>
        <dbReference type="PIRSR" id="PIRSR000149-1"/>
    </source>
</evidence>
<feature type="binding site" evidence="4">
    <location>
        <position position="230"/>
    </location>
    <ligand>
        <name>D-glyceraldehyde 3-phosphate</name>
        <dbReference type="ChEBI" id="CHEBI:59776"/>
    </ligand>
</feature>
<dbReference type="KEGG" id="tra:Trad_2318"/>
<feature type="binding site" evidence="4">
    <location>
        <position position="179"/>
    </location>
    <ligand>
        <name>D-glyceraldehyde 3-phosphate</name>
        <dbReference type="ChEBI" id="CHEBI:59776"/>
    </ligand>
</feature>
<dbReference type="InterPro" id="IPR036291">
    <property type="entry name" value="NAD(P)-bd_dom_sf"/>
</dbReference>
<dbReference type="Pfam" id="PF00044">
    <property type="entry name" value="Gp_dh_N"/>
    <property type="match status" value="1"/>
</dbReference>
<dbReference type="SUPFAM" id="SSF51735">
    <property type="entry name" value="NAD(P)-binding Rossmann-fold domains"/>
    <property type="match status" value="1"/>
</dbReference>
<feature type="domain" description="Glyceraldehyde 3-phosphate dehydrogenase NAD(P) binding" evidence="9">
    <location>
        <begin position="1"/>
        <end position="149"/>
    </location>
</feature>
<feature type="active site" description="Nucleophile" evidence="3">
    <location>
        <position position="149"/>
    </location>
</feature>
<dbReference type="InterPro" id="IPR020831">
    <property type="entry name" value="GlycerAld/Erythrose_P_DH"/>
</dbReference>
<dbReference type="Gene3D" id="3.30.360.10">
    <property type="entry name" value="Dihydrodipicolinate Reductase, domain 2"/>
    <property type="match status" value="1"/>
</dbReference>
<dbReference type="SMART" id="SM00846">
    <property type="entry name" value="Gp_dh_N"/>
    <property type="match status" value="1"/>
</dbReference>
<dbReference type="AlphaFoldDB" id="D7CSK8"/>
<feature type="binding site" evidence="4">
    <location>
        <begin position="148"/>
        <end position="150"/>
    </location>
    <ligand>
        <name>D-glyceraldehyde 3-phosphate</name>
        <dbReference type="ChEBI" id="CHEBI:59776"/>
    </ligand>
</feature>
<evidence type="ECO:0000256" key="5">
    <source>
        <dbReference type="PIRSR" id="PIRSR000149-3"/>
    </source>
</evidence>
<evidence type="ECO:0000313" key="10">
    <source>
        <dbReference type="EMBL" id="ADI15428.1"/>
    </source>
</evidence>
<dbReference type="GO" id="GO:0051287">
    <property type="term" value="F:NAD binding"/>
    <property type="evidence" value="ECO:0007669"/>
    <property type="project" value="InterPro"/>
</dbReference>
<dbReference type="NCBIfam" id="TIGR01534">
    <property type="entry name" value="GAPDH-I"/>
    <property type="match status" value="1"/>
</dbReference>
<dbReference type="Proteomes" id="UP000000379">
    <property type="component" value="Chromosome"/>
</dbReference>
<dbReference type="FunFam" id="3.40.50.720:FF:000001">
    <property type="entry name" value="Glyceraldehyde-3-phosphate dehydrogenase"/>
    <property type="match status" value="1"/>
</dbReference>
<dbReference type="STRING" id="649638.Trad_2318"/>
<evidence type="ECO:0000256" key="2">
    <source>
        <dbReference type="ARBA" id="ARBA00023002"/>
    </source>
</evidence>
<dbReference type="RefSeq" id="WP_013178791.1">
    <property type="nucleotide sequence ID" value="NC_014221.1"/>
</dbReference>
<evidence type="ECO:0000259" key="9">
    <source>
        <dbReference type="SMART" id="SM00846"/>
    </source>
</evidence>
<sequence length="330" mass="36011">MNVGINGFGRIGRQIFRILHERGHSVALVNDLTDNKTLAQLLKYDSNYGKFQGEVSYDDEHLIVDGKRVRATSVKNPAELPWSELGVDLVVESTGIFTKRDQAAMHLQGGAKKVLISAPSPDSDFDIMLGVNEDQYDPERHTVISNASCTTNSLAAVMKVLDETFGVEQAMMTTIHSYTNDQNVLDLPHKDLRRARAAGVNIIPTTTGAAKAVGKVLPQMKGIFDGVAVRVPTPTGSLSDVTALLKREASAEEINGALKEAAEGPLKGIVEYSTDPLVSRDIVGNPHSAIVDSEMTKTLGKMAKLFVWYDNEWGYANRMVDVLEIMDGKR</sequence>
<evidence type="ECO:0000256" key="6">
    <source>
        <dbReference type="PIRSR" id="PIRSR000149-4"/>
    </source>
</evidence>
<dbReference type="GO" id="GO:0006006">
    <property type="term" value="P:glucose metabolic process"/>
    <property type="evidence" value="ECO:0007669"/>
    <property type="project" value="InterPro"/>
</dbReference>
<feature type="binding site" evidence="5">
    <location>
        <position position="311"/>
    </location>
    <ligand>
        <name>NAD(+)</name>
        <dbReference type="ChEBI" id="CHEBI:57540"/>
    </ligand>
</feature>
<gene>
    <name evidence="10" type="ordered locus">Trad_2318</name>
</gene>
<dbReference type="InterPro" id="IPR020830">
    <property type="entry name" value="GlycerAld_3-P_DH_AS"/>
</dbReference>
<accession>D7CSK8</accession>
<dbReference type="PANTHER" id="PTHR43148">
    <property type="entry name" value="GLYCERALDEHYDE-3-PHOSPHATE DEHYDROGENASE 2"/>
    <property type="match status" value="1"/>
</dbReference>
<comment type="similarity">
    <text evidence="1 7">Belongs to the glyceraldehyde-3-phosphate dehydrogenase family.</text>
</comment>
<dbReference type="PRINTS" id="PR00078">
    <property type="entry name" value="G3PDHDRGNASE"/>
</dbReference>
<dbReference type="Gene3D" id="3.40.50.720">
    <property type="entry name" value="NAD(P)-binding Rossmann-like Domain"/>
    <property type="match status" value="1"/>
</dbReference>
<keyword evidence="5" id="KW-0547">Nucleotide-binding</keyword>
<keyword evidence="5" id="KW-0520">NAD</keyword>
<dbReference type="HOGENOM" id="CLU_030140_0_2_0"/>
<keyword evidence="2 8" id="KW-0560">Oxidoreductase</keyword>
<reference evidence="10 11" key="2">
    <citation type="journal article" date="2011" name="Stand. Genomic Sci.">
        <title>Complete genome sequence of Truepera radiovictrix type strain (RQ-24).</title>
        <authorList>
            <person name="Ivanova N."/>
            <person name="Rohde C."/>
            <person name="Munk C."/>
            <person name="Nolan M."/>
            <person name="Lucas S."/>
            <person name="Del Rio T.G."/>
            <person name="Tice H."/>
            <person name="Deshpande S."/>
            <person name="Cheng J.F."/>
            <person name="Tapia R."/>
            <person name="Han C."/>
            <person name="Goodwin L."/>
            <person name="Pitluck S."/>
            <person name="Liolios K."/>
            <person name="Mavromatis K."/>
            <person name="Mikhailova N."/>
            <person name="Pati A."/>
            <person name="Chen A."/>
            <person name="Palaniappan K."/>
            <person name="Land M."/>
            <person name="Hauser L."/>
            <person name="Chang Y.J."/>
            <person name="Jeffries C.D."/>
            <person name="Brambilla E."/>
            <person name="Rohde M."/>
            <person name="Goker M."/>
            <person name="Tindall B.J."/>
            <person name="Woyke T."/>
            <person name="Bristow J."/>
            <person name="Eisen J.A."/>
            <person name="Markowitz V."/>
            <person name="Hugenholtz P."/>
            <person name="Kyrpides N.C."/>
            <person name="Klenk H.P."/>
            <person name="Lapidus A."/>
        </authorList>
    </citation>
    <scope>NUCLEOTIDE SEQUENCE [LARGE SCALE GENOMIC DNA]</scope>
    <source>
        <strain evidence="11">DSM 17093 / CIP 108686 / LMG 22925 / RQ-24</strain>
    </source>
</reference>
<evidence type="ECO:0000256" key="7">
    <source>
        <dbReference type="RuleBase" id="RU000397"/>
    </source>
</evidence>
<dbReference type="PIRSF" id="PIRSF000149">
    <property type="entry name" value="GAP_DH"/>
    <property type="match status" value="1"/>
</dbReference>
<dbReference type="PROSITE" id="PS00071">
    <property type="entry name" value="GAPDH"/>
    <property type="match status" value="1"/>
</dbReference>
<feature type="binding site" evidence="5">
    <location>
        <position position="31"/>
    </location>
    <ligand>
        <name>NAD(+)</name>
        <dbReference type="ChEBI" id="CHEBI:57540"/>
    </ligand>
</feature>
<feature type="binding site" evidence="5">
    <location>
        <position position="117"/>
    </location>
    <ligand>
        <name>NAD(+)</name>
        <dbReference type="ChEBI" id="CHEBI:57540"/>
    </ligand>
</feature>
<dbReference type="GO" id="GO:0016620">
    <property type="term" value="F:oxidoreductase activity, acting on the aldehyde or oxo group of donors, NAD or NADP as acceptor"/>
    <property type="evidence" value="ECO:0007669"/>
    <property type="project" value="InterPro"/>
</dbReference>